<keyword evidence="1" id="KW-1133">Transmembrane helix</keyword>
<feature type="transmembrane region" description="Helical" evidence="1">
    <location>
        <begin position="410"/>
        <end position="427"/>
    </location>
</feature>
<proteinExistence type="predicted"/>
<feature type="transmembrane region" description="Helical" evidence="1">
    <location>
        <begin position="323"/>
        <end position="341"/>
    </location>
</feature>
<feature type="transmembrane region" description="Helical" evidence="1">
    <location>
        <begin position="36"/>
        <end position="56"/>
    </location>
</feature>
<name>A0A848J1F5_9BACT</name>
<keyword evidence="3" id="KW-1185">Reference proteome</keyword>
<sequence>MGIQADKSNSQSIFGAIILAISILYQGLFVDRLNDLWITLTYISAFAGYFVAVFSGGSSKTRLYTAVLIRVGLIFIIPWLSEDIYRFIWDGALWKMGIHPFSETPSHIMANVDLTPELQNLYHKLNSPNYFTIYPPVYQAIGYLSSFLLPISDYASIIFIKGILVIAELSVVSGFDKLSKFYPKASSLKYAYLLNPLVIIEGAGNAHFEIILVPALIYLIYYIKSNKFMLTGITLGVGIGIKLLPLIFAPYILLKAIQKKEGLKFMIATAITCMLLFFPIFDLHFIKGLSESTSLYFQKFEFNASIYYLIREAGFMIKGYNPIQTVGPILSIITTLAILAISWRFRKSDPAKVLFWLWLAYLLFATTVHPWYVIPLIGISTLNNYRSAMVWSFFVFFTYLGYYESGYKENYLLIVVEYVVLGAAFLFDLNYLKFNKTQIANE</sequence>
<reference evidence="2 3" key="1">
    <citation type="submission" date="2020-04" db="EMBL/GenBank/DDBJ databases">
        <title>Flammeovirgaceae bacterium KN852 isolated from deep sea.</title>
        <authorList>
            <person name="Zhang D.-C."/>
        </authorList>
    </citation>
    <scope>NUCLEOTIDE SEQUENCE [LARGE SCALE GENOMIC DNA]</scope>
    <source>
        <strain evidence="2 3">KN852</strain>
    </source>
</reference>
<feature type="transmembrane region" description="Helical" evidence="1">
    <location>
        <begin position="353"/>
        <end position="373"/>
    </location>
</feature>
<evidence type="ECO:0000313" key="3">
    <source>
        <dbReference type="Proteomes" id="UP000559010"/>
    </source>
</evidence>
<organism evidence="2 3">
    <name type="scientific">Marinigracilibium pacificum</name>
    <dbReference type="NCBI Taxonomy" id="2729599"/>
    <lineage>
        <taxon>Bacteria</taxon>
        <taxon>Pseudomonadati</taxon>
        <taxon>Bacteroidota</taxon>
        <taxon>Cytophagia</taxon>
        <taxon>Cytophagales</taxon>
        <taxon>Flammeovirgaceae</taxon>
        <taxon>Marinigracilibium</taxon>
    </lineage>
</organism>
<accession>A0A848J1F5</accession>
<comment type="caution">
    <text evidence="2">The sequence shown here is derived from an EMBL/GenBank/DDBJ whole genome shotgun (WGS) entry which is preliminary data.</text>
</comment>
<feature type="transmembrane region" description="Helical" evidence="1">
    <location>
        <begin position="229"/>
        <end position="253"/>
    </location>
</feature>
<dbReference type="Pfam" id="PF26314">
    <property type="entry name" value="MptA_B_family"/>
    <property type="match status" value="1"/>
</dbReference>
<gene>
    <name evidence="2" type="ORF">HH304_13970</name>
</gene>
<dbReference type="Proteomes" id="UP000559010">
    <property type="component" value="Unassembled WGS sequence"/>
</dbReference>
<dbReference type="RefSeq" id="WP_169682688.1">
    <property type="nucleotide sequence ID" value="NZ_JABBNU010000008.1"/>
</dbReference>
<dbReference type="GO" id="GO:0005886">
    <property type="term" value="C:plasma membrane"/>
    <property type="evidence" value="ECO:0007669"/>
    <property type="project" value="UniProtKB-SubCell"/>
</dbReference>
<feature type="transmembrane region" description="Helical" evidence="1">
    <location>
        <begin position="385"/>
        <end position="403"/>
    </location>
</feature>
<feature type="transmembrane region" description="Helical" evidence="1">
    <location>
        <begin position="63"/>
        <end position="81"/>
    </location>
</feature>
<evidence type="ECO:0000256" key="1">
    <source>
        <dbReference type="SAM" id="Phobius"/>
    </source>
</evidence>
<feature type="transmembrane region" description="Helical" evidence="1">
    <location>
        <begin position="12"/>
        <end position="30"/>
    </location>
</feature>
<feature type="transmembrane region" description="Helical" evidence="1">
    <location>
        <begin position="196"/>
        <end position="223"/>
    </location>
</feature>
<keyword evidence="1" id="KW-0472">Membrane</keyword>
<feature type="transmembrane region" description="Helical" evidence="1">
    <location>
        <begin position="265"/>
        <end position="286"/>
    </location>
</feature>
<protein>
    <submittedName>
        <fullName evidence="2">DUF2029 domain-containing protein</fullName>
    </submittedName>
</protein>
<dbReference type="EMBL" id="JABBNU010000008">
    <property type="protein sequence ID" value="NMM49511.1"/>
    <property type="molecule type" value="Genomic_DNA"/>
</dbReference>
<keyword evidence="1" id="KW-0812">Transmembrane</keyword>
<dbReference type="GO" id="GO:0016758">
    <property type="term" value="F:hexosyltransferase activity"/>
    <property type="evidence" value="ECO:0007669"/>
    <property type="project" value="InterPro"/>
</dbReference>
<feature type="transmembrane region" description="Helical" evidence="1">
    <location>
        <begin position="154"/>
        <end position="175"/>
    </location>
</feature>
<dbReference type="AlphaFoldDB" id="A0A848J1F5"/>
<evidence type="ECO:0000313" key="2">
    <source>
        <dbReference type="EMBL" id="NMM49511.1"/>
    </source>
</evidence>